<accession>A0A5B7J0D8</accession>
<gene>
    <name evidence="1" type="ORF">E2C01_086295</name>
</gene>
<sequence length="78" mass="9170">MRRPPLMTPPQAIPFLAPRTPLNTNHVFCCSFLLLPLPSRASWRLEAEREWKGKGRKVALVCEEYQEEEEETEEEEEE</sequence>
<keyword evidence="2" id="KW-1185">Reference proteome</keyword>
<dbReference type="AlphaFoldDB" id="A0A5B7J0D8"/>
<evidence type="ECO:0000313" key="1">
    <source>
        <dbReference type="EMBL" id="MPC91271.1"/>
    </source>
</evidence>
<organism evidence="1 2">
    <name type="scientific">Portunus trituberculatus</name>
    <name type="common">Swimming crab</name>
    <name type="synonym">Neptunus trituberculatus</name>
    <dbReference type="NCBI Taxonomy" id="210409"/>
    <lineage>
        <taxon>Eukaryota</taxon>
        <taxon>Metazoa</taxon>
        <taxon>Ecdysozoa</taxon>
        <taxon>Arthropoda</taxon>
        <taxon>Crustacea</taxon>
        <taxon>Multicrustacea</taxon>
        <taxon>Malacostraca</taxon>
        <taxon>Eumalacostraca</taxon>
        <taxon>Eucarida</taxon>
        <taxon>Decapoda</taxon>
        <taxon>Pleocyemata</taxon>
        <taxon>Brachyura</taxon>
        <taxon>Eubrachyura</taxon>
        <taxon>Portunoidea</taxon>
        <taxon>Portunidae</taxon>
        <taxon>Portuninae</taxon>
        <taxon>Portunus</taxon>
    </lineage>
</organism>
<protein>
    <submittedName>
        <fullName evidence="1">Uncharacterized protein</fullName>
    </submittedName>
</protein>
<proteinExistence type="predicted"/>
<dbReference type="Proteomes" id="UP000324222">
    <property type="component" value="Unassembled WGS sequence"/>
</dbReference>
<evidence type="ECO:0000313" key="2">
    <source>
        <dbReference type="Proteomes" id="UP000324222"/>
    </source>
</evidence>
<comment type="caution">
    <text evidence="1">The sequence shown here is derived from an EMBL/GenBank/DDBJ whole genome shotgun (WGS) entry which is preliminary data.</text>
</comment>
<name>A0A5B7J0D8_PORTR</name>
<reference evidence="1 2" key="1">
    <citation type="submission" date="2019-05" db="EMBL/GenBank/DDBJ databases">
        <title>Another draft genome of Portunus trituberculatus and its Hox gene families provides insights of decapod evolution.</title>
        <authorList>
            <person name="Jeong J.-H."/>
            <person name="Song I."/>
            <person name="Kim S."/>
            <person name="Choi T."/>
            <person name="Kim D."/>
            <person name="Ryu S."/>
            <person name="Kim W."/>
        </authorList>
    </citation>
    <scope>NUCLEOTIDE SEQUENCE [LARGE SCALE GENOMIC DNA]</scope>
    <source>
        <tissue evidence="1">Muscle</tissue>
    </source>
</reference>
<dbReference type="EMBL" id="VSRR010087175">
    <property type="protein sequence ID" value="MPC91271.1"/>
    <property type="molecule type" value="Genomic_DNA"/>
</dbReference>